<evidence type="ECO:0000313" key="3">
    <source>
        <dbReference type="EMBL" id="KAJ8320004.1"/>
    </source>
</evidence>
<dbReference type="SUPFAM" id="SSF48452">
    <property type="entry name" value="TPR-like"/>
    <property type="match status" value="1"/>
</dbReference>
<evidence type="ECO:0000313" key="4">
    <source>
        <dbReference type="Proteomes" id="UP001217089"/>
    </source>
</evidence>
<evidence type="ECO:0000256" key="1">
    <source>
        <dbReference type="ARBA" id="ARBA00006995"/>
    </source>
</evidence>
<evidence type="ECO:0000256" key="2">
    <source>
        <dbReference type="PROSITE-ProRule" id="PRU00339"/>
    </source>
</evidence>
<dbReference type="Gene3D" id="1.25.40.10">
    <property type="entry name" value="Tetratricopeptide repeat domain"/>
    <property type="match status" value="1"/>
</dbReference>
<dbReference type="InterPro" id="IPR011990">
    <property type="entry name" value="TPR-like_helical_dom_sf"/>
</dbReference>
<keyword evidence="2" id="KW-0802">TPR repeat</keyword>
<name>A0ABQ9FRV5_TEGGR</name>
<protein>
    <recommendedName>
        <fullName evidence="5">Tetratricopeptide repeat protein 36</fullName>
    </recommendedName>
</protein>
<comment type="similarity">
    <text evidence="1">Belongs to the TTC36 family.</text>
</comment>
<dbReference type="Proteomes" id="UP001217089">
    <property type="component" value="Unassembled WGS sequence"/>
</dbReference>
<dbReference type="EMBL" id="JARBDR010000141">
    <property type="protein sequence ID" value="KAJ8320004.1"/>
    <property type="molecule type" value="Genomic_DNA"/>
</dbReference>
<dbReference type="PANTHER" id="PTHR21405:SF0">
    <property type="entry name" value="TETRATRICOPEPTIDE REPEAT PROTEIN 36"/>
    <property type="match status" value="1"/>
</dbReference>
<keyword evidence="4" id="KW-1185">Reference proteome</keyword>
<dbReference type="SMART" id="SM00028">
    <property type="entry name" value="TPR"/>
    <property type="match status" value="3"/>
</dbReference>
<feature type="repeat" description="TPR" evidence="2">
    <location>
        <begin position="50"/>
        <end position="83"/>
    </location>
</feature>
<organism evidence="3 4">
    <name type="scientific">Tegillarca granosa</name>
    <name type="common">Malaysian cockle</name>
    <name type="synonym">Anadara granosa</name>
    <dbReference type="NCBI Taxonomy" id="220873"/>
    <lineage>
        <taxon>Eukaryota</taxon>
        <taxon>Metazoa</taxon>
        <taxon>Spiralia</taxon>
        <taxon>Lophotrochozoa</taxon>
        <taxon>Mollusca</taxon>
        <taxon>Bivalvia</taxon>
        <taxon>Autobranchia</taxon>
        <taxon>Pteriomorphia</taxon>
        <taxon>Arcoida</taxon>
        <taxon>Arcoidea</taxon>
        <taxon>Arcidae</taxon>
        <taxon>Tegillarca</taxon>
    </lineage>
</organism>
<dbReference type="PANTHER" id="PTHR21405">
    <property type="entry name" value="CDNA SEQUENCE BC021608"/>
    <property type="match status" value="1"/>
</dbReference>
<reference evidence="3 4" key="1">
    <citation type="submission" date="2022-12" db="EMBL/GenBank/DDBJ databases">
        <title>Chromosome-level genome of Tegillarca granosa.</title>
        <authorList>
            <person name="Kim J."/>
        </authorList>
    </citation>
    <scope>NUCLEOTIDE SEQUENCE [LARGE SCALE GENOMIC DNA]</scope>
    <source>
        <strain evidence="3">Teg-2019</strain>
        <tissue evidence="3">Adductor muscle</tissue>
    </source>
</reference>
<evidence type="ECO:0008006" key="5">
    <source>
        <dbReference type="Google" id="ProtNLM"/>
    </source>
</evidence>
<dbReference type="PROSITE" id="PS50005">
    <property type="entry name" value="TPR"/>
    <property type="match status" value="1"/>
</dbReference>
<comment type="caution">
    <text evidence="3">The sequence shown here is derived from an EMBL/GenBank/DDBJ whole genome shotgun (WGS) entry which is preliminary data.</text>
</comment>
<dbReference type="InterPro" id="IPR019734">
    <property type="entry name" value="TPR_rpt"/>
</dbReference>
<dbReference type="InterPro" id="IPR038906">
    <property type="entry name" value="TTC36"/>
</dbReference>
<gene>
    <name evidence="3" type="ORF">KUTeg_001591</name>
</gene>
<sequence>MDQDPIVSPHDKAILQTIFNPSLPYGDVIEEEQQLSQEIVEIETDEVKQVKHLELEGVQAAESGDMQTALEQFNKAIQILPSRASGYNNRAQALRLKGDVKGALEDLDNALNLSGGQGSVACQAYTQRGLIKRLEGDDEGAVADFKIAASLGGQFAKQQVIAMNPYAALCNQMLAEVITKLRSGEGEP</sequence>
<proteinExistence type="inferred from homology"/>
<accession>A0ABQ9FRV5</accession>